<dbReference type="InterPro" id="IPR050592">
    <property type="entry name" value="GDSL_lipolytic_enzyme"/>
</dbReference>
<keyword evidence="2" id="KW-0732">Signal</keyword>
<sequence>MMFLLHSSSSAILKFSALALLFYGGCKVTVAKNATFPALIVFGDSIADSGNNNYLSTIVKCDFPPYGRDFQKGKPTGRFCNGKIPSDVSAEFYGIKELLPPYLDPNLQLQDLLTGVSFASGGAGYDPLTAKIVYVLSLSDQLELFKKYKEKITSALGGEQTVTFLSKALFFVCCGSDDIANTYFSTPLRSAHYDIDSYTDLAVNYASQFFQELYGLGARRVLAAGLPPIGCVPSQRTLGGGLTRGCANKSNHAALLYNSKLSAQMDSLKNSLPGFKIVYADVYNPLLSIIQNPKQYGFEEVSRGCCGTGNIEVSILCNHPSDEQTCTDVSKFVFWDSYHPSEKAYKILTTMILNQHTKELL</sequence>
<organism evidence="3 4">
    <name type="scientific">Rubroshorea leprosula</name>
    <dbReference type="NCBI Taxonomy" id="152421"/>
    <lineage>
        <taxon>Eukaryota</taxon>
        <taxon>Viridiplantae</taxon>
        <taxon>Streptophyta</taxon>
        <taxon>Embryophyta</taxon>
        <taxon>Tracheophyta</taxon>
        <taxon>Spermatophyta</taxon>
        <taxon>Magnoliopsida</taxon>
        <taxon>eudicotyledons</taxon>
        <taxon>Gunneridae</taxon>
        <taxon>Pentapetalae</taxon>
        <taxon>rosids</taxon>
        <taxon>malvids</taxon>
        <taxon>Malvales</taxon>
        <taxon>Dipterocarpaceae</taxon>
        <taxon>Rubroshorea</taxon>
    </lineage>
</organism>
<dbReference type="InterPro" id="IPR001087">
    <property type="entry name" value="GDSL"/>
</dbReference>
<proteinExistence type="inferred from homology"/>
<name>A0AAV5M5L3_9ROSI</name>
<dbReference type="GO" id="GO:0005576">
    <property type="term" value="C:extracellular region"/>
    <property type="evidence" value="ECO:0007669"/>
    <property type="project" value="TreeGrafter"/>
</dbReference>
<evidence type="ECO:0000313" key="4">
    <source>
        <dbReference type="Proteomes" id="UP001054252"/>
    </source>
</evidence>
<feature type="chain" id="PRO_5043405782" description="GDSL esterase/lipase EXL3" evidence="2">
    <location>
        <begin position="32"/>
        <end position="361"/>
    </location>
</feature>
<dbReference type="AlphaFoldDB" id="A0AAV5M5L3"/>
<dbReference type="CDD" id="cd01837">
    <property type="entry name" value="SGNH_plant_lipase_like"/>
    <property type="match status" value="1"/>
</dbReference>
<dbReference type="PANTHER" id="PTHR45642">
    <property type="entry name" value="GDSL ESTERASE/LIPASE EXL3"/>
    <property type="match status" value="1"/>
</dbReference>
<evidence type="ECO:0000313" key="3">
    <source>
        <dbReference type="EMBL" id="GKV45085.1"/>
    </source>
</evidence>
<protein>
    <recommendedName>
        <fullName evidence="5">GDSL esterase/lipase EXL3</fullName>
    </recommendedName>
</protein>
<accession>A0AAV5M5L3</accession>
<dbReference type="InterPro" id="IPR036514">
    <property type="entry name" value="SGNH_hydro_sf"/>
</dbReference>
<reference evidence="3 4" key="1">
    <citation type="journal article" date="2021" name="Commun. Biol.">
        <title>The genome of Shorea leprosula (Dipterocarpaceae) highlights the ecological relevance of drought in aseasonal tropical rainforests.</title>
        <authorList>
            <person name="Ng K.K.S."/>
            <person name="Kobayashi M.J."/>
            <person name="Fawcett J.A."/>
            <person name="Hatakeyama M."/>
            <person name="Paape T."/>
            <person name="Ng C.H."/>
            <person name="Ang C.C."/>
            <person name="Tnah L.H."/>
            <person name="Lee C.T."/>
            <person name="Nishiyama T."/>
            <person name="Sese J."/>
            <person name="O'Brien M.J."/>
            <person name="Copetti D."/>
            <person name="Mohd Noor M.I."/>
            <person name="Ong R.C."/>
            <person name="Putra M."/>
            <person name="Sireger I.Z."/>
            <person name="Indrioko S."/>
            <person name="Kosugi Y."/>
            <person name="Izuno A."/>
            <person name="Isagi Y."/>
            <person name="Lee S.L."/>
            <person name="Shimizu K.K."/>
        </authorList>
    </citation>
    <scope>NUCLEOTIDE SEQUENCE [LARGE SCALE GENOMIC DNA]</scope>
    <source>
        <strain evidence="3">214</strain>
    </source>
</reference>
<keyword evidence="4" id="KW-1185">Reference proteome</keyword>
<evidence type="ECO:0000256" key="2">
    <source>
        <dbReference type="SAM" id="SignalP"/>
    </source>
</evidence>
<dbReference type="Proteomes" id="UP001054252">
    <property type="component" value="Unassembled WGS sequence"/>
</dbReference>
<dbReference type="Gene3D" id="3.40.50.1110">
    <property type="entry name" value="SGNH hydrolase"/>
    <property type="match status" value="1"/>
</dbReference>
<dbReference type="EMBL" id="BPVZ01000190">
    <property type="protein sequence ID" value="GKV45085.1"/>
    <property type="molecule type" value="Genomic_DNA"/>
</dbReference>
<dbReference type="InterPro" id="IPR035669">
    <property type="entry name" value="SGNH_plant_lipase-like"/>
</dbReference>
<comment type="caution">
    <text evidence="3">The sequence shown here is derived from an EMBL/GenBank/DDBJ whole genome shotgun (WGS) entry which is preliminary data.</text>
</comment>
<evidence type="ECO:0000256" key="1">
    <source>
        <dbReference type="ARBA" id="ARBA00008668"/>
    </source>
</evidence>
<gene>
    <name evidence="3" type="ORF">SLEP1_g52208</name>
</gene>
<dbReference type="FunFam" id="3.40.50.1110:FF:000003">
    <property type="entry name" value="GDSL esterase/lipase APG"/>
    <property type="match status" value="1"/>
</dbReference>
<dbReference type="SUPFAM" id="SSF52266">
    <property type="entry name" value="SGNH hydrolase"/>
    <property type="match status" value="1"/>
</dbReference>
<dbReference type="PANTHER" id="PTHR45642:SF95">
    <property type="entry name" value="GDSL-LIKE LIPASE_ACYLHYDROLASE FAMILY PROTEIN, EXPRESSED"/>
    <property type="match status" value="1"/>
</dbReference>
<evidence type="ECO:0008006" key="5">
    <source>
        <dbReference type="Google" id="ProtNLM"/>
    </source>
</evidence>
<comment type="similarity">
    <text evidence="1">Belongs to the 'GDSL' lipolytic enzyme family.</text>
</comment>
<dbReference type="GO" id="GO:0016788">
    <property type="term" value="F:hydrolase activity, acting on ester bonds"/>
    <property type="evidence" value="ECO:0007669"/>
    <property type="project" value="InterPro"/>
</dbReference>
<dbReference type="Pfam" id="PF00657">
    <property type="entry name" value="Lipase_GDSL"/>
    <property type="match status" value="1"/>
</dbReference>
<feature type="signal peptide" evidence="2">
    <location>
        <begin position="1"/>
        <end position="31"/>
    </location>
</feature>